<sequence>MAILSLLFAVVLAVATLVSGGVIVRREVPHYDGYGNDFGHHHYASFKLPLPPAYSTISFLQSHHSKPVSFSGFTNHGRGHHDPGFAIEHRFEGFAHPDGHHHHHQYLHHF</sequence>
<keyword evidence="1" id="KW-0732">Signal</keyword>
<proteinExistence type="predicted"/>
<accession>A0AAW2HTG0</accession>
<dbReference type="EMBL" id="JARGDH010000003">
    <property type="protein sequence ID" value="KAL0273006.1"/>
    <property type="molecule type" value="Genomic_DNA"/>
</dbReference>
<comment type="caution">
    <text evidence="2">The sequence shown here is derived from an EMBL/GenBank/DDBJ whole genome shotgun (WGS) entry which is preliminary data.</text>
</comment>
<gene>
    <name evidence="2" type="ORF">PYX00_005787</name>
</gene>
<feature type="chain" id="PRO_5044013825" evidence="1">
    <location>
        <begin position="21"/>
        <end position="110"/>
    </location>
</feature>
<organism evidence="2">
    <name type="scientific">Menopon gallinae</name>
    <name type="common">poultry shaft louse</name>
    <dbReference type="NCBI Taxonomy" id="328185"/>
    <lineage>
        <taxon>Eukaryota</taxon>
        <taxon>Metazoa</taxon>
        <taxon>Ecdysozoa</taxon>
        <taxon>Arthropoda</taxon>
        <taxon>Hexapoda</taxon>
        <taxon>Insecta</taxon>
        <taxon>Pterygota</taxon>
        <taxon>Neoptera</taxon>
        <taxon>Paraneoptera</taxon>
        <taxon>Psocodea</taxon>
        <taxon>Troctomorpha</taxon>
        <taxon>Phthiraptera</taxon>
        <taxon>Amblycera</taxon>
        <taxon>Menoponidae</taxon>
        <taxon>Menopon</taxon>
    </lineage>
</organism>
<feature type="signal peptide" evidence="1">
    <location>
        <begin position="1"/>
        <end position="20"/>
    </location>
</feature>
<reference evidence="2" key="1">
    <citation type="journal article" date="2024" name="Gigascience">
        <title>Chromosome-level genome of the poultry shaft louse Menopon gallinae provides insight into the host-switching and adaptive evolution of parasitic lice.</title>
        <authorList>
            <person name="Xu Y."/>
            <person name="Ma L."/>
            <person name="Liu S."/>
            <person name="Liang Y."/>
            <person name="Liu Q."/>
            <person name="He Z."/>
            <person name="Tian L."/>
            <person name="Duan Y."/>
            <person name="Cai W."/>
            <person name="Li H."/>
            <person name="Song F."/>
        </authorList>
    </citation>
    <scope>NUCLEOTIDE SEQUENCE</scope>
    <source>
        <strain evidence="2">Cailab_2023a</strain>
    </source>
</reference>
<evidence type="ECO:0000256" key="1">
    <source>
        <dbReference type="SAM" id="SignalP"/>
    </source>
</evidence>
<dbReference type="AlphaFoldDB" id="A0AAW2HTG0"/>
<evidence type="ECO:0000313" key="2">
    <source>
        <dbReference type="EMBL" id="KAL0273006.1"/>
    </source>
</evidence>
<name>A0AAW2HTG0_9NEOP</name>
<protein>
    <submittedName>
        <fullName evidence="2">Uncharacterized protein</fullName>
    </submittedName>
</protein>